<dbReference type="Proteomes" id="UP000430634">
    <property type="component" value="Unassembled WGS sequence"/>
</dbReference>
<evidence type="ECO:0000256" key="4">
    <source>
        <dbReference type="PROSITE-ProRule" id="PRU01161"/>
    </source>
</evidence>
<organism evidence="6 7">
    <name type="scientific">Pseudoduganella buxea</name>
    <dbReference type="NCBI Taxonomy" id="1949069"/>
    <lineage>
        <taxon>Bacteria</taxon>
        <taxon>Pseudomonadati</taxon>
        <taxon>Pseudomonadota</taxon>
        <taxon>Betaproteobacteria</taxon>
        <taxon>Burkholderiales</taxon>
        <taxon>Oxalobacteraceae</taxon>
        <taxon>Telluria group</taxon>
        <taxon>Pseudoduganella</taxon>
    </lineage>
</organism>
<dbReference type="EMBL" id="WNKZ01000006">
    <property type="protein sequence ID" value="MTV51919.1"/>
    <property type="molecule type" value="Genomic_DNA"/>
</dbReference>
<evidence type="ECO:0000256" key="1">
    <source>
        <dbReference type="ARBA" id="ARBA00022801"/>
    </source>
</evidence>
<dbReference type="PROSITE" id="PS51635">
    <property type="entry name" value="PNPLA"/>
    <property type="match status" value="1"/>
</dbReference>
<name>A0A6I3SSJ3_9BURK</name>
<accession>A0A6I3SSJ3</accession>
<dbReference type="InterPro" id="IPR002641">
    <property type="entry name" value="PNPLA_dom"/>
</dbReference>
<dbReference type="PANTHER" id="PTHR14226">
    <property type="entry name" value="NEUROPATHY TARGET ESTERASE/SWISS CHEESE D.MELANOGASTER"/>
    <property type="match status" value="1"/>
</dbReference>
<dbReference type="Pfam" id="PF01734">
    <property type="entry name" value="Patatin"/>
    <property type="match status" value="1"/>
</dbReference>
<keyword evidence="2 4" id="KW-0442">Lipid degradation</keyword>
<feature type="short sequence motif" description="GXGXXG" evidence="4">
    <location>
        <begin position="17"/>
        <end position="22"/>
    </location>
</feature>
<proteinExistence type="predicted"/>
<dbReference type="OrthoDB" id="9770965at2"/>
<evidence type="ECO:0000256" key="2">
    <source>
        <dbReference type="ARBA" id="ARBA00022963"/>
    </source>
</evidence>
<feature type="active site" description="Proton acceptor" evidence="4">
    <location>
        <position position="205"/>
    </location>
</feature>
<keyword evidence="1 4" id="KW-0378">Hydrolase</keyword>
<feature type="short sequence motif" description="GXSXG" evidence="4">
    <location>
        <begin position="44"/>
        <end position="48"/>
    </location>
</feature>
<evidence type="ECO:0000256" key="3">
    <source>
        <dbReference type="ARBA" id="ARBA00023098"/>
    </source>
</evidence>
<reference evidence="6 7" key="1">
    <citation type="submission" date="2019-11" db="EMBL/GenBank/DDBJ databases">
        <title>Type strains purchased from KCTC, JCM and DSMZ.</title>
        <authorList>
            <person name="Lu H."/>
        </authorList>
    </citation>
    <scope>NUCLEOTIDE SEQUENCE [LARGE SCALE GENOMIC DNA]</scope>
    <source>
        <strain evidence="6 7">KCTC 52429</strain>
    </source>
</reference>
<dbReference type="InterPro" id="IPR016035">
    <property type="entry name" value="Acyl_Trfase/lysoPLipase"/>
</dbReference>
<protein>
    <recommendedName>
        <fullName evidence="5">PNPLA domain-containing protein</fullName>
    </recommendedName>
</protein>
<sequence>MFYGAVMEKPMALILQGGGALGAFEYGVVTALVEEGWSPRAVTGVSIGAVNAAAIAGAKDGDIAASLHRIWQAITLPAAPLLPAAVQANLSLLGNPNFWRSRTDYWNAPNWNSWCTTAPMLKTLAAHLDFEQLNDPAHMRFGVTATSLHTGGQTTFSNYTAREAHLKTDRHRAVRAQLTPSHIVASGSLPPGFPATRIDGCDYWDGGLFSNTPIDSLLNLLEPEEIESLPIFVVDLFPTDGQPSPANLQEVQTRAIALQYENRFWAEYGGSGGLHGFLAMLEKLEAATAGSDVTAMPAFHWLMRLRALKNLHVIASSPAAAGGDHDFSAGGVQERYQAGRAAARQYVARMSQRPALRAA</sequence>
<keyword evidence="3 4" id="KW-0443">Lipid metabolism</keyword>
<evidence type="ECO:0000259" key="5">
    <source>
        <dbReference type="PROSITE" id="PS51635"/>
    </source>
</evidence>
<dbReference type="AlphaFoldDB" id="A0A6I3SSJ3"/>
<evidence type="ECO:0000313" key="7">
    <source>
        <dbReference type="Proteomes" id="UP000430634"/>
    </source>
</evidence>
<dbReference type="InterPro" id="IPR050301">
    <property type="entry name" value="NTE"/>
</dbReference>
<feature type="domain" description="PNPLA" evidence="5">
    <location>
        <begin position="13"/>
        <end position="218"/>
    </location>
</feature>
<evidence type="ECO:0000313" key="6">
    <source>
        <dbReference type="EMBL" id="MTV51919.1"/>
    </source>
</evidence>
<dbReference type="GO" id="GO:0016042">
    <property type="term" value="P:lipid catabolic process"/>
    <property type="evidence" value="ECO:0007669"/>
    <property type="project" value="UniProtKB-UniRule"/>
</dbReference>
<gene>
    <name evidence="6" type="ORF">GM672_04135</name>
</gene>
<dbReference type="PANTHER" id="PTHR14226:SF57">
    <property type="entry name" value="BLR7027 PROTEIN"/>
    <property type="match status" value="1"/>
</dbReference>
<dbReference type="SUPFAM" id="SSF52151">
    <property type="entry name" value="FabD/lysophospholipase-like"/>
    <property type="match status" value="1"/>
</dbReference>
<feature type="active site" description="Nucleophile" evidence="4">
    <location>
        <position position="46"/>
    </location>
</feature>
<dbReference type="Gene3D" id="3.40.1090.10">
    <property type="entry name" value="Cytosolic phospholipase A2 catalytic domain"/>
    <property type="match status" value="2"/>
</dbReference>
<comment type="caution">
    <text evidence="6">The sequence shown here is derived from an EMBL/GenBank/DDBJ whole genome shotgun (WGS) entry which is preliminary data.</text>
</comment>
<feature type="short sequence motif" description="DGA/G" evidence="4">
    <location>
        <begin position="205"/>
        <end position="207"/>
    </location>
</feature>
<dbReference type="GO" id="GO:0016787">
    <property type="term" value="F:hydrolase activity"/>
    <property type="evidence" value="ECO:0007669"/>
    <property type="project" value="UniProtKB-UniRule"/>
</dbReference>